<dbReference type="GO" id="GO:0005829">
    <property type="term" value="C:cytosol"/>
    <property type="evidence" value="ECO:0007669"/>
    <property type="project" value="TreeGrafter"/>
</dbReference>
<dbReference type="InterPro" id="IPR011697">
    <property type="entry name" value="Peptidase_C26"/>
</dbReference>
<dbReference type="GO" id="GO:0016811">
    <property type="term" value="F:hydrolase activity, acting on carbon-nitrogen (but not peptide) bonds, in linear amides"/>
    <property type="evidence" value="ECO:0007669"/>
    <property type="project" value="InterPro"/>
</dbReference>
<dbReference type="SUPFAM" id="SSF52317">
    <property type="entry name" value="Class I glutamine amidotransferase-like"/>
    <property type="match status" value="1"/>
</dbReference>
<sequence length="232" mass="25695">MSEKRIFVCTDYDGMYSPFWSKLGPCQGGIPRFLEDPEAFDLVCFTGGADIDPEMYGHRDLGSGTNPSRDEKERAVFEAAAKYNIPQTGICRGAQLISALSGGTMVQDLRQNHGGHRHATQALDMEEDFMASSAHHQMIVPGPGAEVYAWATQRISAEDCVYDGELPDSVFDDEGVRVTEAIYIPQTRCFGVQYHPEWMAKDCTAALWYLGKIRELLWGEQVEKAATADAAE</sequence>
<dbReference type="AlphaFoldDB" id="A0A0F9MRV9"/>
<name>A0A0F9MRV9_9ZZZZ</name>
<gene>
    <name evidence="1" type="ORF">LCGC14_1425460</name>
</gene>
<dbReference type="PANTHER" id="PTHR43235">
    <property type="entry name" value="GLUTAMINE AMIDOTRANSFERASE PB2B2.05-RELATED"/>
    <property type="match status" value="1"/>
</dbReference>
<organism evidence="1">
    <name type="scientific">marine sediment metagenome</name>
    <dbReference type="NCBI Taxonomy" id="412755"/>
    <lineage>
        <taxon>unclassified sequences</taxon>
        <taxon>metagenomes</taxon>
        <taxon>ecological metagenomes</taxon>
    </lineage>
</organism>
<dbReference type="PROSITE" id="PS51273">
    <property type="entry name" value="GATASE_TYPE_1"/>
    <property type="match status" value="1"/>
</dbReference>
<dbReference type="InterPro" id="IPR029062">
    <property type="entry name" value="Class_I_gatase-like"/>
</dbReference>
<accession>A0A0F9MRV9</accession>
<protein>
    <submittedName>
        <fullName evidence="1">Uncharacterized protein</fullName>
    </submittedName>
</protein>
<dbReference type="PANTHER" id="PTHR43235:SF1">
    <property type="entry name" value="GLUTAMINE AMIDOTRANSFERASE PB2B2.05-RELATED"/>
    <property type="match status" value="1"/>
</dbReference>
<evidence type="ECO:0000313" key="1">
    <source>
        <dbReference type="EMBL" id="KKM71942.1"/>
    </source>
</evidence>
<comment type="caution">
    <text evidence="1">The sequence shown here is derived from an EMBL/GenBank/DDBJ whole genome shotgun (WGS) entry which is preliminary data.</text>
</comment>
<reference evidence="1" key="1">
    <citation type="journal article" date="2015" name="Nature">
        <title>Complex archaea that bridge the gap between prokaryotes and eukaryotes.</title>
        <authorList>
            <person name="Spang A."/>
            <person name="Saw J.H."/>
            <person name="Jorgensen S.L."/>
            <person name="Zaremba-Niedzwiedzka K."/>
            <person name="Martijn J."/>
            <person name="Lind A.E."/>
            <person name="van Eijk R."/>
            <person name="Schleper C."/>
            <person name="Guy L."/>
            <person name="Ettema T.J."/>
        </authorList>
    </citation>
    <scope>NUCLEOTIDE SEQUENCE</scope>
</reference>
<dbReference type="Pfam" id="PF07722">
    <property type="entry name" value="Peptidase_C26"/>
    <property type="match status" value="1"/>
</dbReference>
<proteinExistence type="predicted"/>
<dbReference type="InterPro" id="IPR044668">
    <property type="entry name" value="PuuD-like"/>
</dbReference>
<dbReference type="Gene3D" id="3.40.50.880">
    <property type="match status" value="1"/>
</dbReference>
<dbReference type="EMBL" id="LAZR01009550">
    <property type="protein sequence ID" value="KKM71942.1"/>
    <property type="molecule type" value="Genomic_DNA"/>
</dbReference>